<dbReference type="InterPro" id="IPR014330">
    <property type="entry name" value="RNA-bd_S4-rel_YaaA"/>
</dbReference>
<dbReference type="EMBL" id="JAJDKQ010000006">
    <property type="protein sequence ID" value="MCB8561313.1"/>
    <property type="molecule type" value="Genomic_DNA"/>
</dbReference>
<name>A0A2T3G6B3_9FIRM</name>
<evidence type="ECO:0000313" key="2">
    <source>
        <dbReference type="EMBL" id="BCL56291.1"/>
    </source>
</evidence>
<keyword evidence="1" id="KW-0694">RNA-binding</keyword>
<dbReference type="Proteomes" id="UP001197827">
    <property type="component" value="Unassembled WGS sequence"/>
</dbReference>
<reference evidence="2" key="2">
    <citation type="journal article" date="2020" name="Microbiol. Resour. Announc.">
        <title>Complete Genome Sequence of Faecalibacillus intestinalis JCM 34082, Isolated from Feces from a Healthy Japanese Female.</title>
        <authorList>
            <person name="Sakamoto M."/>
            <person name="Ikeyama N."/>
            <person name="Toyoda A."/>
            <person name="Murakami T."/>
            <person name="Mori H."/>
            <person name="Ohkuma M."/>
        </authorList>
    </citation>
    <scope>NUCLEOTIDE SEQUENCE</scope>
    <source>
        <strain evidence="2">14EGH31</strain>
    </source>
</reference>
<reference evidence="7" key="3">
    <citation type="submission" date="2020-09" db="EMBL/GenBank/DDBJ databases">
        <title>Complete genome sequencing of Faecalibacillus intestinalis strain 14EGH31.</title>
        <authorList>
            <person name="Sakamoto M."/>
            <person name="Murakami T."/>
            <person name="Mori H."/>
        </authorList>
    </citation>
    <scope>NUCLEOTIDE SEQUENCE [LARGE SCALE GENOMIC DNA]</scope>
    <source>
        <strain evidence="7">14EGH31</strain>
    </source>
</reference>
<dbReference type="PROSITE" id="PS50889">
    <property type="entry name" value="S4"/>
    <property type="match status" value="1"/>
</dbReference>
<dbReference type="NCBIfam" id="TIGR02988">
    <property type="entry name" value="YaaA_near_RecF"/>
    <property type="match status" value="1"/>
</dbReference>
<dbReference type="EMBL" id="PYLQ01000002">
    <property type="protein sequence ID" value="PST43085.1"/>
    <property type="molecule type" value="Genomic_DNA"/>
</dbReference>
<dbReference type="KEGG" id="fit:Fi14EGH31_00030"/>
<dbReference type="InterPro" id="IPR036986">
    <property type="entry name" value="S4_RNA-bd_sf"/>
</dbReference>
<reference evidence="5 6" key="1">
    <citation type="journal article" date="2019" name="Int. J. Syst. Evol. Microbiol.">
        <title>Faecalibacillus intestinalis gen. nov., sp. nov. and Faecalibacillus faecis sp. nov., isolated from human faeces.</title>
        <authorList>
            <person name="Seo B."/>
            <person name="Jeon K."/>
            <person name="Baek I."/>
            <person name="Lee Y.M."/>
            <person name="Baek K."/>
            <person name="Ko G."/>
        </authorList>
    </citation>
    <scope>NUCLEOTIDE SEQUENCE [LARGE SCALE GENOMIC DNA]</scope>
    <source>
        <strain evidence="5 6">SNUG30099</strain>
    </source>
</reference>
<dbReference type="RefSeq" id="WP_022002042.1">
    <property type="nucleotide sequence ID" value="NZ_AP024085.1"/>
</dbReference>
<evidence type="ECO:0000313" key="7">
    <source>
        <dbReference type="Proteomes" id="UP000593842"/>
    </source>
</evidence>
<dbReference type="Gene3D" id="3.10.290.10">
    <property type="entry name" value="RNA-binding S4 domain"/>
    <property type="match status" value="1"/>
</dbReference>
<reference evidence="4" key="5">
    <citation type="submission" date="2022-06" db="EMBL/GenBank/DDBJ databases">
        <title>Isolation of gut microbiota from human fecal samples.</title>
        <authorList>
            <person name="Pamer E.G."/>
            <person name="Barat B."/>
            <person name="Waligurski E."/>
            <person name="Medina S."/>
            <person name="Paddock L."/>
            <person name="Mostad J."/>
        </authorList>
    </citation>
    <scope>NUCLEOTIDE SEQUENCE</scope>
    <source>
        <strain evidence="4">DFI.6.24</strain>
    </source>
</reference>
<dbReference type="GO" id="GO:0003723">
    <property type="term" value="F:RNA binding"/>
    <property type="evidence" value="ECO:0007669"/>
    <property type="project" value="UniProtKB-KW"/>
</dbReference>
<dbReference type="GeneID" id="70578403"/>
<organism evidence="5 6">
    <name type="scientific">Faecalibacillus intestinalis</name>
    <dbReference type="NCBI Taxonomy" id="1982626"/>
    <lineage>
        <taxon>Bacteria</taxon>
        <taxon>Bacillati</taxon>
        <taxon>Bacillota</taxon>
        <taxon>Erysipelotrichia</taxon>
        <taxon>Erysipelotrichales</taxon>
        <taxon>Coprobacillaceae</taxon>
        <taxon>Faecalibacillus</taxon>
    </lineage>
</organism>
<dbReference type="CDD" id="cd00165">
    <property type="entry name" value="S4"/>
    <property type="match status" value="1"/>
</dbReference>
<evidence type="ECO:0000313" key="5">
    <source>
        <dbReference type="EMBL" id="PST43085.1"/>
    </source>
</evidence>
<proteinExistence type="predicted"/>
<sequence length="71" mass="8195">MKEIPIKDEYIKLDQFLKFVNLVSSGIEAKMIIKDGQVKVNGEVELRRGKKLHDGDQVEFEGNFYCINAHQ</sequence>
<keyword evidence="6" id="KW-1185">Reference proteome</keyword>
<dbReference type="Proteomes" id="UP000240974">
    <property type="component" value="Unassembled WGS sequence"/>
</dbReference>
<evidence type="ECO:0000313" key="6">
    <source>
        <dbReference type="Proteomes" id="UP000240974"/>
    </source>
</evidence>
<reference evidence="3" key="4">
    <citation type="submission" date="2021-10" db="EMBL/GenBank/DDBJ databases">
        <title>Collection of gut derived symbiotic bacterial strains cultured from healthy donors.</title>
        <authorList>
            <person name="Lin H."/>
            <person name="Littmann E."/>
            <person name="Kohout C."/>
            <person name="Pamer E.G."/>
        </authorList>
    </citation>
    <scope>NUCLEOTIDE SEQUENCE</scope>
    <source>
        <strain evidence="3">DFI.5.2</strain>
    </source>
</reference>
<dbReference type="EMBL" id="JANGBO010000004">
    <property type="protein sequence ID" value="MCQ5061517.1"/>
    <property type="molecule type" value="Genomic_DNA"/>
</dbReference>
<accession>A0A2T3G6B3</accession>
<gene>
    <name evidence="5" type="primary">yaaA</name>
    <name evidence="5" type="ORF">C7U54_02845</name>
    <name evidence="2" type="ORF">Fi14EGH31_00030</name>
    <name evidence="3" type="ORF">LJD74_04700</name>
    <name evidence="4" type="ORF">NE542_06680</name>
</gene>
<evidence type="ECO:0000256" key="1">
    <source>
        <dbReference type="PROSITE-ProRule" id="PRU00182"/>
    </source>
</evidence>
<dbReference type="Proteomes" id="UP001204814">
    <property type="component" value="Unassembled WGS sequence"/>
</dbReference>
<protein>
    <submittedName>
        <fullName evidence="2">RNA-binding protein</fullName>
    </submittedName>
    <submittedName>
        <fullName evidence="5">S4 domain-containing protein YaaA</fullName>
    </submittedName>
</protein>
<evidence type="ECO:0000313" key="4">
    <source>
        <dbReference type="EMBL" id="MCQ5061517.1"/>
    </source>
</evidence>
<dbReference type="Proteomes" id="UP000593842">
    <property type="component" value="Chromosome"/>
</dbReference>
<evidence type="ECO:0000313" key="3">
    <source>
        <dbReference type="EMBL" id="MCB8561313.1"/>
    </source>
</evidence>
<dbReference type="EMBL" id="AP024085">
    <property type="protein sequence ID" value="BCL56291.1"/>
    <property type="molecule type" value="Genomic_DNA"/>
</dbReference>
<dbReference type="AlphaFoldDB" id="A0A2T3G6B3"/>
<dbReference type="Pfam" id="PF13275">
    <property type="entry name" value="S4_2"/>
    <property type="match status" value="1"/>
</dbReference>
<dbReference type="SUPFAM" id="SSF55174">
    <property type="entry name" value="Alpha-L RNA-binding motif"/>
    <property type="match status" value="1"/>
</dbReference>